<evidence type="ECO:0000256" key="4">
    <source>
        <dbReference type="ARBA" id="ARBA00023172"/>
    </source>
</evidence>
<dbReference type="InterPro" id="IPR036162">
    <property type="entry name" value="Resolvase-like_N_sf"/>
</dbReference>
<evidence type="ECO:0000256" key="2">
    <source>
        <dbReference type="ARBA" id="ARBA00022908"/>
    </source>
</evidence>
<accession>A0AA91DBL5</accession>
<dbReference type="InterPro" id="IPR006120">
    <property type="entry name" value="Resolvase_HTH_dom"/>
</dbReference>
<gene>
    <name evidence="8" type="ORF">A1356_14260</name>
</gene>
<dbReference type="SMART" id="SM00857">
    <property type="entry name" value="Resolvase"/>
    <property type="match status" value="1"/>
</dbReference>
<dbReference type="CDD" id="cd00569">
    <property type="entry name" value="HTH_Hin_like"/>
    <property type="match status" value="1"/>
</dbReference>
<dbReference type="PROSITE" id="PS00398">
    <property type="entry name" value="RECOMBINASES_2"/>
    <property type="match status" value="1"/>
</dbReference>
<evidence type="ECO:0000256" key="6">
    <source>
        <dbReference type="PROSITE-ProRule" id="PRU10137"/>
    </source>
</evidence>
<dbReference type="Pfam" id="PF02796">
    <property type="entry name" value="HTH_7"/>
    <property type="match status" value="1"/>
</dbReference>
<evidence type="ECO:0000256" key="3">
    <source>
        <dbReference type="ARBA" id="ARBA00023125"/>
    </source>
</evidence>
<dbReference type="EMBL" id="LUUL01000083">
    <property type="protein sequence ID" value="OAI25139.1"/>
    <property type="molecule type" value="Genomic_DNA"/>
</dbReference>
<keyword evidence="2" id="KW-0229">DNA integration</keyword>
<dbReference type="GO" id="GO:0000150">
    <property type="term" value="F:DNA strand exchange activity"/>
    <property type="evidence" value="ECO:0007669"/>
    <property type="project" value="InterPro"/>
</dbReference>
<proteinExistence type="inferred from homology"/>
<dbReference type="Gene3D" id="3.40.50.1390">
    <property type="entry name" value="Resolvase, N-terminal catalytic domain"/>
    <property type="match status" value="1"/>
</dbReference>
<keyword evidence="9" id="KW-1185">Reference proteome</keyword>
<organism evidence="8 9">
    <name type="scientific">Methylomonas koyamae</name>
    <dbReference type="NCBI Taxonomy" id="702114"/>
    <lineage>
        <taxon>Bacteria</taxon>
        <taxon>Pseudomonadati</taxon>
        <taxon>Pseudomonadota</taxon>
        <taxon>Gammaproteobacteria</taxon>
        <taxon>Methylococcales</taxon>
        <taxon>Methylococcaceae</taxon>
        <taxon>Methylomonas</taxon>
    </lineage>
</organism>
<dbReference type="InterPro" id="IPR006118">
    <property type="entry name" value="Recombinase_CS"/>
</dbReference>
<evidence type="ECO:0000259" key="7">
    <source>
        <dbReference type="PROSITE" id="PS51736"/>
    </source>
</evidence>
<dbReference type="InterPro" id="IPR006119">
    <property type="entry name" value="Resolv_N"/>
</dbReference>
<sequence length="206" mass="22352">MSRVFAYCRVSTTDQMTQNQSREIQSAGFAIQPHRLIEESISGSVAAKERPGFNKLIERLEAGDVLVVTKLDRLGRNAMDVRATVEHLSESGVRVHCLALGGVDLTSSAGKMTMQVIAAVAEFERDLLIERTQAGISRAKAAGKQFGRPPALNAEARADVVKRLAAGANVSELAREFKTTRQTIMRIREAALKSPQSEKSVNSSGE</sequence>
<evidence type="ECO:0000313" key="9">
    <source>
        <dbReference type="Proteomes" id="UP000077734"/>
    </source>
</evidence>
<protein>
    <submittedName>
        <fullName evidence="8">Resolvase</fullName>
    </submittedName>
</protein>
<name>A0AA91DBL5_9GAMM</name>
<dbReference type="Gene3D" id="1.10.10.60">
    <property type="entry name" value="Homeodomain-like"/>
    <property type="match status" value="1"/>
</dbReference>
<evidence type="ECO:0000313" key="8">
    <source>
        <dbReference type="EMBL" id="OAI25139.1"/>
    </source>
</evidence>
<dbReference type="Proteomes" id="UP000077734">
    <property type="component" value="Unassembled WGS sequence"/>
</dbReference>
<dbReference type="CDD" id="cd03768">
    <property type="entry name" value="SR_ResInv"/>
    <property type="match status" value="1"/>
</dbReference>
<dbReference type="RefSeq" id="WP_054761719.1">
    <property type="nucleotide sequence ID" value="NZ_AP019778.1"/>
</dbReference>
<reference evidence="8 9" key="1">
    <citation type="submission" date="2016-03" db="EMBL/GenBank/DDBJ databases">
        <authorList>
            <person name="Heylen K."/>
            <person name="De Vos P."/>
            <person name="Vekeman B."/>
        </authorList>
    </citation>
    <scope>NUCLEOTIDE SEQUENCE [LARGE SCALE GENOMIC DNA]</scope>
    <source>
        <strain evidence="8 9">R-49807</strain>
    </source>
</reference>
<dbReference type="PROSITE" id="PS51736">
    <property type="entry name" value="RECOMBINASES_3"/>
    <property type="match status" value="1"/>
</dbReference>
<feature type="domain" description="Resolvase/invertase-type recombinase catalytic" evidence="7">
    <location>
        <begin position="3"/>
        <end position="143"/>
    </location>
</feature>
<evidence type="ECO:0000256" key="5">
    <source>
        <dbReference type="PIRSR" id="PIRSR606118-50"/>
    </source>
</evidence>
<dbReference type="AlphaFoldDB" id="A0AA91DBL5"/>
<dbReference type="Pfam" id="PF00239">
    <property type="entry name" value="Resolvase"/>
    <property type="match status" value="1"/>
</dbReference>
<keyword evidence="3" id="KW-0238">DNA-binding</keyword>
<dbReference type="PANTHER" id="PTHR30461">
    <property type="entry name" value="DNA-INVERTASE FROM LAMBDOID PROPHAGE"/>
    <property type="match status" value="1"/>
</dbReference>
<keyword evidence="4" id="KW-0233">DNA recombination</keyword>
<dbReference type="SUPFAM" id="SSF46689">
    <property type="entry name" value="Homeodomain-like"/>
    <property type="match status" value="1"/>
</dbReference>
<dbReference type="GO" id="GO:0015074">
    <property type="term" value="P:DNA integration"/>
    <property type="evidence" value="ECO:0007669"/>
    <property type="project" value="UniProtKB-KW"/>
</dbReference>
<comment type="similarity">
    <text evidence="1">Belongs to the site-specific recombinase resolvase family.</text>
</comment>
<dbReference type="SUPFAM" id="SSF53041">
    <property type="entry name" value="Resolvase-like"/>
    <property type="match status" value="1"/>
</dbReference>
<dbReference type="InterPro" id="IPR050639">
    <property type="entry name" value="SSR_resolvase"/>
</dbReference>
<dbReference type="GO" id="GO:0003677">
    <property type="term" value="F:DNA binding"/>
    <property type="evidence" value="ECO:0007669"/>
    <property type="project" value="UniProtKB-KW"/>
</dbReference>
<dbReference type="PROSITE" id="PS00397">
    <property type="entry name" value="RECOMBINASES_1"/>
    <property type="match status" value="1"/>
</dbReference>
<feature type="active site" description="O-(5'-phospho-DNA)-serine intermediate" evidence="5 6">
    <location>
        <position position="11"/>
    </location>
</feature>
<dbReference type="InterPro" id="IPR009057">
    <property type="entry name" value="Homeodomain-like_sf"/>
</dbReference>
<evidence type="ECO:0000256" key="1">
    <source>
        <dbReference type="ARBA" id="ARBA00009913"/>
    </source>
</evidence>
<dbReference type="PANTHER" id="PTHR30461:SF2">
    <property type="entry name" value="SERINE RECOMBINASE PINE-RELATED"/>
    <property type="match status" value="1"/>
</dbReference>
<comment type="caution">
    <text evidence="8">The sequence shown here is derived from an EMBL/GenBank/DDBJ whole genome shotgun (WGS) entry which is preliminary data.</text>
</comment>